<keyword evidence="3" id="KW-1185">Reference proteome</keyword>
<proteinExistence type="predicted"/>
<protein>
    <submittedName>
        <fullName evidence="2">Uncharacterized protein</fullName>
    </submittedName>
</protein>
<dbReference type="OrthoDB" id="10627676at2759"/>
<comment type="caution">
    <text evidence="2">The sequence shown here is derived from an EMBL/GenBank/DDBJ whole genome shotgun (WGS) entry which is preliminary data.</text>
</comment>
<reference evidence="2 3" key="1">
    <citation type="journal article" date="2012" name="Genome Biol.">
        <title>Genome and low-iron response of an oceanic diatom adapted to chronic iron limitation.</title>
        <authorList>
            <person name="Lommer M."/>
            <person name="Specht M."/>
            <person name="Roy A.S."/>
            <person name="Kraemer L."/>
            <person name="Andreson R."/>
            <person name="Gutowska M.A."/>
            <person name="Wolf J."/>
            <person name="Bergner S.V."/>
            <person name="Schilhabel M.B."/>
            <person name="Klostermeier U.C."/>
            <person name="Beiko R.G."/>
            <person name="Rosenstiel P."/>
            <person name="Hippler M."/>
            <person name="Laroche J."/>
        </authorList>
    </citation>
    <scope>NUCLEOTIDE SEQUENCE [LARGE SCALE GENOMIC DNA]</scope>
    <source>
        <strain evidence="2 3">CCMP1005</strain>
    </source>
</reference>
<dbReference type="AlphaFoldDB" id="K0T7A9"/>
<evidence type="ECO:0000256" key="1">
    <source>
        <dbReference type="SAM" id="Coils"/>
    </source>
</evidence>
<dbReference type="EMBL" id="AGNL01004973">
    <property type="protein sequence ID" value="EJK72999.1"/>
    <property type="molecule type" value="Genomic_DNA"/>
</dbReference>
<organism evidence="2 3">
    <name type="scientific">Thalassiosira oceanica</name>
    <name type="common">Marine diatom</name>
    <dbReference type="NCBI Taxonomy" id="159749"/>
    <lineage>
        <taxon>Eukaryota</taxon>
        <taxon>Sar</taxon>
        <taxon>Stramenopiles</taxon>
        <taxon>Ochrophyta</taxon>
        <taxon>Bacillariophyta</taxon>
        <taxon>Coscinodiscophyceae</taxon>
        <taxon>Thalassiosirophycidae</taxon>
        <taxon>Thalassiosirales</taxon>
        <taxon>Thalassiosiraceae</taxon>
        <taxon>Thalassiosira</taxon>
    </lineage>
</organism>
<dbReference type="Proteomes" id="UP000266841">
    <property type="component" value="Unassembled WGS sequence"/>
</dbReference>
<keyword evidence="1" id="KW-0175">Coiled coil</keyword>
<dbReference type="eggNOG" id="ENOG502R0P9">
    <property type="taxonomic scope" value="Eukaryota"/>
</dbReference>
<name>K0T7A9_THAOC</name>
<evidence type="ECO:0000313" key="2">
    <source>
        <dbReference type="EMBL" id="EJK72999.1"/>
    </source>
</evidence>
<evidence type="ECO:0000313" key="3">
    <source>
        <dbReference type="Proteomes" id="UP000266841"/>
    </source>
</evidence>
<sequence length="520" mass="57899">MKCTAAAVVGIVATATLVASVCVSLFLARLPALLDRALLLDDGFCTRLAEYDKGNSTGKIIRVDYVEKDRHRVALGAEAASPGRGTQRSHYDGLTGLTKRVRDSALGLTRCISGGRSIRTVRSMIRRLAPSSAKKGPCTRTSIWVKDLALRSLDEVKFVEDDRGVTRVEAVSANDLLGALPPAINVGTFLLSWSSWEFPVVSAHLHGVSASVVLQDGLSFPFPFPDDNKKQRIEDEIALVGDMPVWDFIRLLPKPPNREGLYPRIGTINITNASLAIYQRKTQANQSLNQSLDLLDLLLEINVPDKIFSPVLNLTETHRNQGIDQMHFQRMLEDAFSDSFKRHVVREALSAFKNIENKANKVQEQLQHFAIQTQEAFVDNWIESVLAAWHDTQANVWNGILNASAPFVKSLEDFADDVRTIVSEPLPPLTIVVAHHWSRIINGLTKYGMKIDATLLENVNEFVATKLNAVDGPNTQNGKLSELKRFLEKTGDGMNELAKSCEDEIKDIWLQWHKQFFPEI</sequence>
<accession>K0T7A9</accession>
<feature type="coiled-coil region" evidence="1">
    <location>
        <begin position="345"/>
        <end position="372"/>
    </location>
</feature>
<gene>
    <name evidence="2" type="ORF">THAOC_05409</name>
</gene>